<name>A0ACC0ZZE3_9ROSI</name>
<gene>
    <name evidence="1" type="ORF">Patl1_24332</name>
</gene>
<organism evidence="1 2">
    <name type="scientific">Pistacia atlantica</name>
    <dbReference type="NCBI Taxonomy" id="434234"/>
    <lineage>
        <taxon>Eukaryota</taxon>
        <taxon>Viridiplantae</taxon>
        <taxon>Streptophyta</taxon>
        <taxon>Embryophyta</taxon>
        <taxon>Tracheophyta</taxon>
        <taxon>Spermatophyta</taxon>
        <taxon>Magnoliopsida</taxon>
        <taxon>eudicotyledons</taxon>
        <taxon>Gunneridae</taxon>
        <taxon>Pentapetalae</taxon>
        <taxon>rosids</taxon>
        <taxon>malvids</taxon>
        <taxon>Sapindales</taxon>
        <taxon>Anacardiaceae</taxon>
        <taxon>Pistacia</taxon>
    </lineage>
</organism>
<keyword evidence="2" id="KW-1185">Reference proteome</keyword>
<sequence>MPVSLNLQFDILDAYEDADANADYESMEMQDTEKQFKYVILGGGVAAGYAAREFVKQGVKRGELAIISKEAVAPYERLTLSKEYLLPERPARLPISMCVLEVEERDNFPSVHPAKSSGYQTLIIATGSTPEKKNGKAVIIGGGYIGLEVSAALRVNSFDVTMVYSEPWCGPWFFTADVATFPLKLYNEMRRFEHVDHAYKSAEQAVKAIKASETDKTIEEYDYLPYLFSCSFDLSWKFYGSNFGRSLLVGDTDPAAGNHKFGTFWIETGKITGAFLMNGTSQENEAIAKVARVQPPVDYLDVLKKELGFSSKEEDR</sequence>
<dbReference type="EMBL" id="CM047909">
    <property type="protein sequence ID" value="KAJ0079334.1"/>
    <property type="molecule type" value="Genomic_DNA"/>
</dbReference>
<evidence type="ECO:0000313" key="1">
    <source>
        <dbReference type="EMBL" id="KAJ0079334.1"/>
    </source>
</evidence>
<proteinExistence type="predicted"/>
<dbReference type="Proteomes" id="UP001164250">
    <property type="component" value="Chromosome 13"/>
</dbReference>
<evidence type="ECO:0000313" key="2">
    <source>
        <dbReference type="Proteomes" id="UP001164250"/>
    </source>
</evidence>
<accession>A0ACC0ZZE3</accession>
<comment type="caution">
    <text evidence="1">The sequence shown here is derived from an EMBL/GenBank/DDBJ whole genome shotgun (WGS) entry which is preliminary data.</text>
</comment>
<reference evidence="2" key="1">
    <citation type="journal article" date="2023" name="G3 (Bethesda)">
        <title>Genome assembly and association tests identify interacting loci associated with vigor, precocity, and sex in interspecific pistachio rootstocks.</title>
        <authorList>
            <person name="Palmer W."/>
            <person name="Jacygrad E."/>
            <person name="Sagayaradj S."/>
            <person name="Cavanaugh K."/>
            <person name="Han R."/>
            <person name="Bertier L."/>
            <person name="Beede B."/>
            <person name="Kafkas S."/>
            <person name="Golino D."/>
            <person name="Preece J."/>
            <person name="Michelmore R."/>
        </authorList>
    </citation>
    <scope>NUCLEOTIDE SEQUENCE [LARGE SCALE GENOMIC DNA]</scope>
</reference>
<protein>
    <submittedName>
        <fullName evidence="1">Uncharacterized protein</fullName>
    </submittedName>
</protein>